<dbReference type="AlphaFoldDB" id="A0AAD5G5M5"/>
<proteinExistence type="predicted"/>
<gene>
    <name evidence="1" type="ORF">M8C21_005012</name>
</gene>
<accession>A0AAD5G5M5</accession>
<comment type="caution">
    <text evidence="1">The sequence shown here is derived from an EMBL/GenBank/DDBJ whole genome shotgun (WGS) entry which is preliminary data.</text>
</comment>
<protein>
    <submittedName>
        <fullName evidence="1">Uncharacterized protein</fullName>
    </submittedName>
</protein>
<sequence length="121" mass="14068">MYRHTFILSNDEKQKILKTVEKLLTDNQVERTIMVLTNQRPESEFICRWYCIQFQYTPQHLVRLLPIVVNGNCFKFKAPAAALEIDRLRIRILGLKLQGSTRPALRLRPPTDNQKPGFGSA</sequence>
<organism evidence="1 2">
    <name type="scientific">Ambrosia artemisiifolia</name>
    <name type="common">Common ragweed</name>
    <dbReference type="NCBI Taxonomy" id="4212"/>
    <lineage>
        <taxon>Eukaryota</taxon>
        <taxon>Viridiplantae</taxon>
        <taxon>Streptophyta</taxon>
        <taxon>Embryophyta</taxon>
        <taxon>Tracheophyta</taxon>
        <taxon>Spermatophyta</taxon>
        <taxon>Magnoliopsida</taxon>
        <taxon>eudicotyledons</taxon>
        <taxon>Gunneridae</taxon>
        <taxon>Pentapetalae</taxon>
        <taxon>asterids</taxon>
        <taxon>campanulids</taxon>
        <taxon>Asterales</taxon>
        <taxon>Asteraceae</taxon>
        <taxon>Asteroideae</taxon>
        <taxon>Heliantheae alliance</taxon>
        <taxon>Heliantheae</taxon>
        <taxon>Ambrosia</taxon>
    </lineage>
</organism>
<evidence type="ECO:0000313" key="2">
    <source>
        <dbReference type="Proteomes" id="UP001206925"/>
    </source>
</evidence>
<keyword evidence="2" id="KW-1185">Reference proteome</keyword>
<evidence type="ECO:0000313" key="1">
    <source>
        <dbReference type="EMBL" id="KAI7728353.1"/>
    </source>
</evidence>
<reference evidence="1" key="1">
    <citation type="submission" date="2022-06" db="EMBL/GenBank/DDBJ databases">
        <title>Uncovering the hologenomic basis of an extraordinary plant invasion.</title>
        <authorList>
            <person name="Bieker V.C."/>
            <person name="Martin M.D."/>
            <person name="Gilbert T."/>
            <person name="Hodgins K."/>
            <person name="Battlay P."/>
            <person name="Petersen B."/>
            <person name="Wilson J."/>
        </authorList>
    </citation>
    <scope>NUCLEOTIDE SEQUENCE</scope>
    <source>
        <strain evidence="1">AA19_3_7</strain>
        <tissue evidence="1">Leaf</tissue>
    </source>
</reference>
<dbReference type="EMBL" id="JAMZMK010011233">
    <property type="protein sequence ID" value="KAI7728353.1"/>
    <property type="molecule type" value="Genomic_DNA"/>
</dbReference>
<dbReference type="Proteomes" id="UP001206925">
    <property type="component" value="Unassembled WGS sequence"/>
</dbReference>
<name>A0AAD5G5M5_AMBAR</name>